<proteinExistence type="predicted"/>
<sequence>MSRNKRHNRSTAFATEPRKNLPAEAKTLIANARNDITIPFFSGVLQNADDTLIQQGGGKGLKIYDEIERDTHAGAMLEKRKGALISRDWKVEPGGERPIDKDAADLVEEMISALPFDQVCKDLLDATLKGFAVSEVVWAREGNRIKPVKIKSIDQRRFAFDTEWRPRLLTWTAMMEGIELPERKFIVHRVGVKGENPYGLGLGSRLFWPVLFKREGITFWLHFLEKFAGPTIVGKSPIGSLPEEQRKLLNTLTEARTASAVVVPIGTDAEFLEASRSGSVTYEQFLNYWDRQISIATTGETLTTQVSESGGNRALGEVHQEMLELLADGDGDLLSGTLTDQLITWIVDYNLPGAAVPKIWRERPENQKAAAETKKSQAEADEASAKAIRTVVSESARFEDDDVARDYILGFDIANRLSDKTLDALVEARHAFGTAPAASDPFVNGDPTFAARPLKKKA</sequence>
<gene>
    <name evidence="1" type="ORF">SAMN05421580_11281</name>
</gene>
<dbReference type="Proteomes" id="UP000186221">
    <property type="component" value="Unassembled WGS sequence"/>
</dbReference>
<dbReference type="AlphaFoldDB" id="A0A1N7Q1Q6"/>
<organism evidence="1 2">
    <name type="scientific">Rhodobacter aestuarii</name>
    <dbReference type="NCBI Taxonomy" id="453582"/>
    <lineage>
        <taxon>Bacteria</taxon>
        <taxon>Pseudomonadati</taxon>
        <taxon>Pseudomonadota</taxon>
        <taxon>Alphaproteobacteria</taxon>
        <taxon>Rhodobacterales</taxon>
        <taxon>Rhodobacter group</taxon>
        <taxon>Rhodobacter</taxon>
    </lineage>
</organism>
<dbReference type="InterPro" id="IPR009279">
    <property type="entry name" value="Portal_Mu"/>
</dbReference>
<evidence type="ECO:0008006" key="3">
    <source>
        <dbReference type="Google" id="ProtNLM"/>
    </source>
</evidence>
<dbReference type="Pfam" id="PF06074">
    <property type="entry name" value="Portal_Mu"/>
    <property type="match status" value="1"/>
</dbReference>
<name>A0A1N7Q1Q6_9RHOB</name>
<protein>
    <recommendedName>
        <fullName evidence="3">Mu-like prophage protein gp29</fullName>
    </recommendedName>
</protein>
<dbReference type="STRING" id="453582.SAMN05421580_11281"/>
<dbReference type="OrthoDB" id="9797300at2"/>
<evidence type="ECO:0000313" key="1">
    <source>
        <dbReference type="EMBL" id="SIT16772.1"/>
    </source>
</evidence>
<reference evidence="2" key="1">
    <citation type="submission" date="2017-01" db="EMBL/GenBank/DDBJ databases">
        <authorList>
            <person name="Varghese N."/>
            <person name="Submissions S."/>
        </authorList>
    </citation>
    <scope>NUCLEOTIDE SEQUENCE [LARGE SCALE GENOMIC DNA]</scope>
    <source>
        <strain evidence="2">DSM 19945</strain>
    </source>
</reference>
<keyword evidence="2" id="KW-1185">Reference proteome</keyword>
<accession>A0A1N7Q1Q6</accession>
<dbReference type="EMBL" id="FTOG01000012">
    <property type="protein sequence ID" value="SIT16772.1"/>
    <property type="molecule type" value="Genomic_DNA"/>
</dbReference>
<evidence type="ECO:0000313" key="2">
    <source>
        <dbReference type="Proteomes" id="UP000186221"/>
    </source>
</evidence>
<dbReference type="RefSeq" id="WP_076486101.1">
    <property type="nucleotide sequence ID" value="NZ_FTOG01000012.1"/>
</dbReference>